<evidence type="ECO:0000259" key="5">
    <source>
        <dbReference type="PROSITE" id="PS50977"/>
    </source>
</evidence>
<protein>
    <recommendedName>
        <fullName evidence="5">HTH tetR-type domain-containing protein</fullName>
    </recommendedName>
</protein>
<dbReference type="InterPro" id="IPR001647">
    <property type="entry name" value="HTH_TetR"/>
</dbReference>
<dbReference type="PROSITE" id="PS50977">
    <property type="entry name" value="HTH_TETR_2"/>
    <property type="match status" value="1"/>
</dbReference>
<dbReference type="InterPro" id="IPR050109">
    <property type="entry name" value="HTH-type_TetR-like_transc_reg"/>
</dbReference>
<organism evidence="6 7">
    <name type="scientific">Kocuria atrinae</name>
    <dbReference type="NCBI Taxonomy" id="592377"/>
    <lineage>
        <taxon>Bacteria</taxon>
        <taxon>Bacillati</taxon>
        <taxon>Actinomycetota</taxon>
        <taxon>Actinomycetes</taxon>
        <taxon>Micrococcales</taxon>
        <taxon>Micrococcaceae</taxon>
        <taxon>Kocuria</taxon>
    </lineage>
</organism>
<keyword evidence="7" id="KW-1185">Reference proteome</keyword>
<dbReference type="RefSeq" id="WP_344223539.1">
    <property type="nucleotide sequence ID" value="NZ_BAAAQA010000003.1"/>
</dbReference>
<dbReference type="EMBL" id="BAAAQA010000003">
    <property type="protein sequence ID" value="GAA2110765.1"/>
    <property type="molecule type" value="Genomic_DNA"/>
</dbReference>
<reference evidence="6 7" key="1">
    <citation type="journal article" date="2019" name="Int. J. Syst. Evol. Microbiol.">
        <title>The Global Catalogue of Microorganisms (GCM) 10K type strain sequencing project: providing services to taxonomists for standard genome sequencing and annotation.</title>
        <authorList>
            <consortium name="The Broad Institute Genomics Platform"/>
            <consortium name="The Broad Institute Genome Sequencing Center for Infectious Disease"/>
            <person name="Wu L."/>
            <person name="Ma J."/>
        </authorList>
    </citation>
    <scope>NUCLEOTIDE SEQUENCE [LARGE SCALE GENOMIC DNA]</scope>
    <source>
        <strain evidence="6 7">JCM 15914</strain>
    </source>
</reference>
<sequence>MLEEKLSLRERHRAQTSREIHEAAWELTRRNGYGATTVDAIVERAGVSRRTFFNYFPSKEDAVLGLKPVHMPPSALENYQDTTTGDEFSRTVRLFLEVLRHSAGFSATGKERKELLTANPDLSRKIGLHITAAESLVAATIDEHTEDSASAGTCERSQAYVLMAGAVLKYVYRKNEDLTSNSDPDVVDSAVEQALSVFRTAFKEIS</sequence>
<evidence type="ECO:0000256" key="4">
    <source>
        <dbReference type="PROSITE-ProRule" id="PRU00335"/>
    </source>
</evidence>
<accession>A0ABN2XGY1</accession>
<evidence type="ECO:0000313" key="6">
    <source>
        <dbReference type="EMBL" id="GAA2110765.1"/>
    </source>
</evidence>
<dbReference type="PANTHER" id="PTHR30055">
    <property type="entry name" value="HTH-TYPE TRANSCRIPTIONAL REGULATOR RUTR"/>
    <property type="match status" value="1"/>
</dbReference>
<name>A0ABN2XGY1_9MICC</name>
<dbReference type="Proteomes" id="UP001500166">
    <property type="component" value="Unassembled WGS sequence"/>
</dbReference>
<keyword evidence="3" id="KW-0804">Transcription</keyword>
<dbReference type="InterPro" id="IPR009057">
    <property type="entry name" value="Homeodomain-like_sf"/>
</dbReference>
<feature type="domain" description="HTH tetR-type" evidence="5">
    <location>
        <begin position="14"/>
        <end position="74"/>
    </location>
</feature>
<evidence type="ECO:0000313" key="7">
    <source>
        <dbReference type="Proteomes" id="UP001500166"/>
    </source>
</evidence>
<proteinExistence type="predicted"/>
<keyword evidence="1" id="KW-0805">Transcription regulation</keyword>
<evidence type="ECO:0000256" key="3">
    <source>
        <dbReference type="ARBA" id="ARBA00023163"/>
    </source>
</evidence>
<gene>
    <name evidence="6" type="ORF">GCM10009824_05630</name>
</gene>
<dbReference type="SUPFAM" id="SSF46689">
    <property type="entry name" value="Homeodomain-like"/>
    <property type="match status" value="1"/>
</dbReference>
<dbReference type="Pfam" id="PF00440">
    <property type="entry name" value="TetR_N"/>
    <property type="match status" value="1"/>
</dbReference>
<dbReference type="PRINTS" id="PR00455">
    <property type="entry name" value="HTHTETR"/>
</dbReference>
<evidence type="ECO:0000256" key="2">
    <source>
        <dbReference type="ARBA" id="ARBA00023125"/>
    </source>
</evidence>
<comment type="caution">
    <text evidence="6">The sequence shown here is derived from an EMBL/GenBank/DDBJ whole genome shotgun (WGS) entry which is preliminary data.</text>
</comment>
<dbReference type="Gene3D" id="1.10.357.10">
    <property type="entry name" value="Tetracycline Repressor, domain 2"/>
    <property type="match status" value="1"/>
</dbReference>
<feature type="DNA-binding region" description="H-T-H motif" evidence="4">
    <location>
        <begin position="37"/>
        <end position="56"/>
    </location>
</feature>
<evidence type="ECO:0000256" key="1">
    <source>
        <dbReference type="ARBA" id="ARBA00023015"/>
    </source>
</evidence>
<dbReference type="InterPro" id="IPR023772">
    <property type="entry name" value="DNA-bd_HTH_TetR-type_CS"/>
</dbReference>
<keyword evidence="2 4" id="KW-0238">DNA-binding</keyword>
<dbReference type="PROSITE" id="PS01081">
    <property type="entry name" value="HTH_TETR_1"/>
    <property type="match status" value="1"/>
</dbReference>
<dbReference type="PANTHER" id="PTHR30055:SF234">
    <property type="entry name" value="HTH-TYPE TRANSCRIPTIONAL REGULATOR BETI"/>
    <property type="match status" value="1"/>
</dbReference>